<evidence type="ECO:0000259" key="5">
    <source>
        <dbReference type="Pfam" id="PF13657"/>
    </source>
</evidence>
<dbReference type="Proteomes" id="UP000215595">
    <property type="component" value="Unassembled WGS sequence"/>
</dbReference>
<evidence type="ECO:0000313" key="6">
    <source>
        <dbReference type="EMBL" id="OYX34554.1"/>
    </source>
</evidence>
<keyword evidence="3 6" id="KW-0418">Kinase</keyword>
<dbReference type="GO" id="GO:0004674">
    <property type="term" value="F:protein serine/threonine kinase activity"/>
    <property type="evidence" value="ECO:0007669"/>
    <property type="project" value="TreeGrafter"/>
</dbReference>
<dbReference type="InterPro" id="IPR017508">
    <property type="entry name" value="HipA_N1"/>
</dbReference>
<dbReference type="EMBL" id="NCEB01000008">
    <property type="protein sequence ID" value="OYX34554.1"/>
    <property type="molecule type" value="Genomic_DNA"/>
</dbReference>
<name>A0A258FRI1_9CAUL</name>
<dbReference type="GO" id="GO:0005829">
    <property type="term" value="C:cytosol"/>
    <property type="evidence" value="ECO:0007669"/>
    <property type="project" value="TreeGrafter"/>
</dbReference>
<proteinExistence type="inferred from homology"/>
<dbReference type="Pfam" id="PF07804">
    <property type="entry name" value="HipA_C"/>
    <property type="match status" value="1"/>
</dbReference>
<reference evidence="6 7" key="1">
    <citation type="submission" date="2017-03" db="EMBL/GenBank/DDBJ databases">
        <title>Lifting the veil on microbial sulfur biogeochemistry in mining wastewaters.</title>
        <authorList>
            <person name="Kantor R.S."/>
            <person name="Colenbrander Nelson T."/>
            <person name="Marshall S."/>
            <person name="Bennett D."/>
            <person name="Apte S."/>
            <person name="Camacho D."/>
            <person name="Thomas B.C."/>
            <person name="Warren L.A."/>
            <person name="Banfield J.F."/>
        </authorList>
    </citation>
    <scope>NUCLEOTIDE SEQUENCE [LARGE SCALE GENOMIC DNA]</scope>
    <source>
        <strain evidence="6">32-69-9</strain>
    </source>
</reference>
<evidence type="ECO:0000256" key="1">
    <source>
        <dbReference type="ARBA" id="ARBA00010164"/>
    </source>
</evidence>
<evidence type="ECO:0000259" key="4">
    <source>
        <dbReference type="Pfam" id="PF07804"/>
    </source>
</evidence>
<sequence>MTDVEVHIDLEGRTLRVGALRRRPGRGQETVTFEYHPDWLAHEGRFSLEPALQLTRGAFAPANGAPLFGSIGDSAPDTWGRRLMQRAERKAAQREHRPVRTLQDVDYLLGVSDVSRLGALRFRLDGGEAFLSERGQGVPGALELGRLLQITERIDRDEESEEDLQMIFAPGSSLGGARPKASVIDQHGRLSIAKFPKETDDYSLETWEAVALDLAGRAGVRSAAHDLVVAGGKPVLLSHRFDREGGRRIPFLSALSLMGLRDGQQSSYPELMDELARVGADVDADAAELYRRMVFNVLVSNVDDHLRNHGFLWAGKAGWRLSPVYDVNPTPTDVRQRILATGIDPDHYDCDLGLALEVAGYFNLSASEARAIVRAVAEVTAAWREAAAARGARPAEIQRMQSAFDHGDLARALAL</sequence>
<protein>
    <submittedName>
        <fullName evidence="6">Phosphatidylinositol kinase</fullName>
    </submittedName>
</protein>
<accession>A0A258FRI1</accession>
<gene>
    <name evidence="6" type="ORF">B7Z01_05165</name>
</gene>
<dbReference type="PANTHER" id="PTHR37419">
    <property type="entry name" value="SERINE/THREONINE-PROTEIN KINASE TOXIN HIPA"/>
    <property type="match status" value="1"/>
</dbReference>
<dbReference type="Pfam" id="PF13657">
    <property type="entry name" value="Couple_hipA"/>
    <property type="match status" value="1"/>
</dbReference>
<evidence type="ECO:0000256" key="3">
    <source>
        <dbReference type="ARBA" id="ARBA00022777"/>
    </source>
</evidence>
<evidence type="ECO:0000256" key="2">
    <source>
        <dbReference type="ARBA" id="ARBA00022679"/>
    </source>
</evidence>
<dbReference type="PANTHER" id="PTHR37419:SF8">
    <property type="entry name" value="TOXIN YJJJ"/>
    <property type="match status" value="1"/>
</dbReference>
<dbReference type="Gene3D" id="1.10.1070.20">
    <property type="match status" value="1"/>
</dbReference>
<feature type="domain" description="HipA-like C-terminal" evidence="4">
    <location>
        <begin position="172"/>
        <end position="383"/>
    </location>
</feature>
<dbReference type="InterPro" id="IPR052028">
    <property type="entry name" value="HipA_Ser/Thr_kinase"/>
</dbReference>
<dbReference type="AlphaFoldDB" id="A0A258FRI1"/>
<comment type="caution">
    <text evidence="6">The sequence shown here is derived from an EMBL/GenBank/DDBJ whole genome shotgun (WGS) entry which is preliminary data.</text>
</comment>
<dbReference type="InterPro" id="IPR012893">
    <property type="entry name" value="HipA-like_C"/>
</dbReference>
<keyword evidence="2" id="KW-0808">Transferase</keyword>
<organism evidence="6 7">
    <name type="scientific">Brevundimonas subvibrioides</name>
    <dbReference type="NCBI Taxonomy" id="74313"/>
    <lineage>
        <taxon>Bacteria</taxon>
        <taxon>Pseudomonadati</taxon>
        <taxon>Pseudomonadota</taxon>
        <taxon>Alphaproteobacteria</taxon>
        <taxon>Caulobacterales</taxon>
        <taxon>Caulobacteraceae</taxon>
        <taxon>Brevundimonas</taxon>
    </lineage>
</organism>
<evidence type="ECO:0000313" key="7">
    <source>
        <dbReference type="Proteomes" id="UP000215595"/>
    </source>
</evidence>
<feature type="domain" description="HipA N-terminal subdomain 1" evidence="5">
    <location>
        <begin position="15"/>
        <end position="91"/>
    </location>
</feature>
<comment type="similarity">
    <text evidence="1">Belongs to the HipA Ser/Thr kinase family.</text>
</comment>